<dbReference type="EMBL" id="BPRH01001660">
    <property type="protein sequence ID" value="GJF14224.1"/>
    <property type="molecule type" value="Genomic_DNA"/>
</dbReference>
<proteinExistence type="predicted"/>
<evidence type="ECO:0008006" key="4">
    <source>
        <dbReference type="Google" id="ProtNLM"/>
    </source>
</evidence>
<feature type="transmembrane region" description="Helical" evidence="1">
    <location>
        <begin position="94"/>
        <end position="113"/>
    </location>
</feature>
<keyword evidence="1" id="KW-1133">Transmembrane helix</keyword>
<comment type="caution">
    <text evidence="2">The sequence shown here is derived from an EMBL/GenBank/DDBJ whole genome shotgun (WGS) entry which is preliminary data.</text>
</comment>
<feature type="transmembrane region" description="Helical" evidence="1">
    <location>
        <begin position="24"/>
        <end position="44"/>
    </location>
</feature>
<keyword evidence="1" id="KW-0472">Membrane</keyword>
<feature type="transmembrane region" description="Helical" evidence="1">
    <location>
        <begin position="70"/>
        <end position="89"/>
    </location>
</feature>
<evidence type="ECO:0000313" key="2">
    <source>
        <dbReference type="EMBL" id="GJF14224.1"/>
    </source>
</evidence>
<dbReference type="Proteomes" id="UP001060504">
    <property type="component" value="Unassembled WGS sequence"/>
</dbReference>
<organism evidence="2 3">
    <name type="scientific">Mycolicibacterium cyprinidarum</name>
    <dbReference type="NCBI Taxonomy" id="2860311"/>
    <lineage>
        <taxon>Bacteria</taxon>
        <taxon>Bacillati</taxon>
        <taxon>Actinomycetota</taxon>
        <taxon>Actinomycetes</taxon>
        <taxon>Mycobacteriales</taxon>
        <taxon>Mycobacteriaceae</taxon>
        <taxon>Mycolicibacterium</taxon>
    </lineage>
</organism>
<gene>
    <name evidence="2" type="ORF">NGTWS1702_15760</name>
</gene>
<accession>A0ABQ4V8X9</accession>
<keyword evidence="3" id="KW-1185">Reference proteome</keyword>
<sequence length="149" mass="16181">MTVSASRTAATNTAVLQRVRSDPAYAAFLLLRIGFTMLPIAFGLDKFTNVLTTWEAYLAPWIVDLSPLTAYQTMLVVGVIEIIAGVAVAIKPRYAAYIVAAWLAGIIVNLVSYPGFYDVALRDFGLLLAALTLARLASVYDPPWARPSE</sequence>
<keyword evidence="1" id="KW-0812">Transmembrane</keyword>
<protein>
    <recommendedName>
        <fullName evidence="4">DoxX family membrane protein</fullName>
    </recommendedName>
</protein>
<evidence type="ECO:0000313" key="3">
    <source>
        <dbReference type="Proteomes" id="UP001060504"/>
    </source>
</evidence>
<name>A0ABQ4V8X9_9MYCO</name>
<evidence type="ECO:0000256" key="1">
    <source>
        <dbReference type="SAM" id="Phobius"/>
    </source>
</evidence>
<reference evidence="2 3" key="1">
    <citation type="submission" date="2021-08" db="EMBL/GenBank/DDBJ databases">
        <title>Draft genome sequence of Mycolicibacterium sp. NGTWS1702 strain.</title>
        <authorList>
            <person name="Matsumoto M."/>
            <person name="Tang B.C.C."/>
            <person name="Machida Y."/>
            <person name="Matoyama H."/>
            <person name="Kishihara T."/>
            <person name="Sato S."/>
            <person name="Kondo I."/>
            <person name="Sano M."/>
            <person name="Kato G."/>
        </authorList>
    </citation>
    <scope>NUCLEOTIDE SEQUENCE [LARGE SCALE GENOMIC DNA]</scope>
    <source>
        <strain evidence="2 3">NGTWSNA01</strain>
    </source>
</reference>